<feature type="domain" description="PAC" evidence="9">
    <location>
        <begin position="245"/>
        <end position="298"/>
    </location>
</feature>
<feature type="domain" description="PAS" evidence="8">
    <location>
        <begin position="683"/>
        <end position="753"/>
    </location>
</feature>
<gene>
    <name evidence="10" type="ORF">CQA01_07630</name>
</gene>
<name>A0A512C7Q0_9BACT</name>
<keyword evidence="5" id="KW-0418">Kinase</keyword>
<dbReference type="SUPFAM" id="SSF55785">
    <property type="entry name" value="PYP-like sensor domain (PAS domain)"/>
    <property type="match status" value="12"/>
</dbReference>
<dbReference type="Gene3D" id="3.30.565.10">
    <property type="entry name" value="Histidine kinase-like ATPase, C-terminal domain"/>
    <property type="match status" value="1"/>
</dbReference>
<dbReference type="GO" id="GO:0006355">
    <property type="term" value="P:regulation of DNA-templated transcription"/>
    <property type="evidence" value="ECO:0007669"/>
    <property type="project" value="InterPro"/>
</dbReference>
<evidence type="ECO:0000259" key="8">
    <source>
        <dbReference type="PROSITE" id="PS50112"/>
    </source>
</evidence>
<reference evidence="10 11" key="1">
    <citation type="submission" date="2019-07" db="EMBL/GenBank/DDBJ databases">
        <title>Whole genome shotgun sequence of Cyclobacterium qasimii NBRC 106168.</title>
        <authorList>
            <person name="Hosoyama A."/>
            <person name="Uohara A."/>
            <person name="Ohji S."/>
            <person name="Ichikawa N."/>
        </authorList>
    </citation>
    <scope>NUCLEOTIDE SEQUENCE [LARGE SCALE GENOMIC DNA]</scope>
    <source>
        <strain evidence="10 11">NBRC 106168</strain>
    </source>
</reference>
<feature type="domain" description="PAS" evidence="8">
    <location>
        <begin position="2066"/>
        <end position="2114"/>
    </location>
</feature>
<feature type="domain" description="PAC" evidence="9">
    <location>
        <begin position="2260"/>
        <end position="2312"/>
    </location>
</feature>
<comment type="caution">
    <text evidence="10">The sequence shown here is derived from an EMBL/GenBank/DDBJ whole genome shotgun (WGS) entry which is preliminary data.</text>
</comment>
<dbReference type="Pfam" id="PF08447">
    <property type="entry name" value="PAS_3"/>
    <property type="match status" value="10"/>
</dbReference>
<feature type="domain" description="PAS" evidence="8">
    <location>
        <begin position="2183"/>
        <end position="2255"/>
    </location>
</feature>
<dbReference type="InterPro" id="IPR052162">
    <property type="entry name" value="Sensor_kinase/Photoreceptor"/>
</dbReference>
<dbReference type="Pfam" id="PF00989">
    <property type="entry name" value="PAS"/>
    <property type="match status" value="2"/>
</dbReference>
<dbReference type="InterPro" id="IPR003018">
    <property type="entry name" value="GAF"/>
</dbReference>
<evidence type="ECO:0000256" key="1">
    <source>
        <dbReference type="ARBA" id="ARBA00000085"/>
    </source>
</evidence>
<dbReference type="CDD" id="cd00082">
    <property type="entry name" value="HisKA"/>
    <property type="match status" value="1"/>
</dbReference>
<evidence type="ECO:0000259" key="9">
    <source>
        <dbReference type="PROSITE" id="PS50113"/>
    </source>
</evidence>
<dbReference type="EMBL" id="BJYV01000002">
    <property type="protein sequence ID" value="GEO20229.1"/>
    <property type="molecule type" value="Genomic_DNA"/>
</dbReference>
<evidence type="ECO:0000256" key="6">
    <source>
        <dbReference type="SAM" id="Coils"/>
    </source>
</evidence>
<dbReference type="Pfam" id="PF00512">
    <property type="entry name" value="HisKA"/>
    <property type="match status" value="1"/>
</dbReference>
<keyword evidence="11" id="KW-1185">Reference proteome</keyword>
<dbReference type="SMART" id="SM00091">
    <property type="entry name" value="PAS"/>
    <property type="match status" value="12"/>
</dbReference>
<evidence type="ECO:0000259" key="7">
    <source>
        <dbReference type="PROSITE" id="PS50109"/>
    </source>
</evidence>
<feature type="domain" description="PAS" evidence="8">
    <location>
        <begin position="1647"/>
        <end position="1704"/>
    </location>
</feature>
<feature type="domain" description="PAS" evidence="8">
    <location>
        <begin position="555"/>
        <end position="629"/>
    </location>
</feature>
<dbReference type="InterPro" id="IPR013655">
    <property type="entry name" value="PAS_fold_3"/>
</dbReference>
<dbReference type="SMART" id="SM00388">
    <property type="entry name" value="HisKA"/>
    <property type="match status" value="1"/>
</dbReference>
<dbReference type="PROSITE" id="PS50113">
    <property type="entry name" value="PAC"/>
    <property type="match status" value="7"/>
</dbReference>
<dbReference type="Pfam" id="PF02518">
    <property type="entry name" value="HATPase_c"/>
    <property type="match status" value="1"/>
</dbReference>
<dbReference type="InterPro" id="IPR003594">
    <property type="entry name" value="HATPase_dom"/>
</dbReference>
<accession>A0A512C7Q0</accession>
<evidence type="ECO:0000256" key="5">
    <source>
        <dbReference type="ARBA" id="ARBA00022777"/>
    </source>
</evidence>
<dbReference type="InterPro" id="IPR000014">
    <property type="entry name" value="PAS"/>
</dbReference>
<evidence type="ECO:0000256" key="2">
    <source>
        <dbReference type="ARBA" id="ARBA00012438"/>
    </source>
</evidence>
<keyword evidence="4" id="KW-0808">Transferase</keyword>
<feature type="domain" description="PAS" evidence="8">
    <location>
        <begin position="810"/>
        <end position="880"/>
    </location>
</feature>
<feature type="domain" description="PAS" evidence="8">
    <location>
        <begin position="1361"/>
        <end position="1437"/>
    </location>
</feature>
<protein>
    <recommendedName>
        <fullName evidence="2">histidine kinase</fullName>
        <ecNumber evidence="2">2.7.13.3</ecNumber>
    </recommendedName>
</protein>
<dbReference type="FunFam" id="3.30.565.10:FF:000006">
    <property type="entry name" value="Sensor histidine kinase WalK"/>
    <property type="match status" value="1"/>
</dbReference>
<evidence type="ECO:0000256" key="4">
    <source>
        <dbReference type="ARBA" id="ARBA00022679"/>
    </source>
</evidence>
<dbReference type="PRINTS" id="PR00344">
    <property type="entry name" value="BCTRLSENSOR"/>
</dbReference>
<dbReference type="CDD" id="cd00130">
    <property type="entry name" value="PAS"/>
    <property type="match status" value="9"/>
</dbReference>
<feature type="domain" description="PAC" evidence="9">
    <location>
        <begin position="631"/>
        <end position="682"/>
    </location>
</feature>
<feature type="domain" description="PAC" evidence="9">
    <location>
        <begin position="755"/>
        <end position="809"/>
    </location>
</feature>
<dbReference type="Gene3D" id="3.30.450.40">
    <property type="match status" value="3"/>
</dbReference>
<evidence type="ECO:0000313" key="10">
    <source>
        <dbReference type="EMBL" id="GEO20229.1"/>
    </source>
</evidence>
<dbReference type="PROSITE" id="PS50112">
    <property type="entry name" value="PAS"/>
    <property type="match status" value="8"/>
</dbReference>
<proteinExistence type="predicted"/>
<dbReference type="InterPro" id="IPR000700">
    <property type="entry name" value="PAS-assoc_C"/>
</dbReference>
<keyword evidence="6" id="KW-0175">Coiled coil</keyword>
<feature type="domain" description="Histidine kinase" evidence="7">
    <location>
        <begin position="2337"/>
        <end position="2551"/>
    </location>
</feature>
<feature type="domain" description="PAC" evidence="9">
    <location>
        <begin position="1438"/>
        <end position="1490"/>
    </location>
</feature>
<dbReference type="SUPFAM" id="SSF47384">
    <property type="entry name" value="Homodimeric domain of signal transducing histidine kinase"/>
    <property type="match status" value="1"/>
</dbReference>
<dbReference type="InterPro" id="IPR013767">
    <property type="entry name" value="PAS_fold"/>
</dbReference>
<dbReference type="Proteomes" id="UP000321301">
    <property type="component" value="Unassembled WGS sequence"/>
</dbReference>
<feature type="domain" description="PAC" evidence="9">
    <location>
        <begin position="371"/>
        <end position="422"/>
    </location>
</feature>
<dbReference type="InterPro" id="IPR035965">
    <property type="entry name" value="PAS-like_dom_sf"/>
</dbReference>
<dbReference type="InterPro" id="IPR029016">
    <property type="entry name" value="GAF-like_dom_sf"/>
</dbReference>
<dbReference type="NCBIfam" id="TIGR00229">
    <property type="entry name" value="sensory_box"/>
    <property type="match status" value="9"/>
</dbReference>
<dbReference type="RefSeq" id="WP_146947131.1">
    <property type="nucleotide sequence ID" value="NZ_BJYV01000002.1"/>
</dbReference>
<dbReference type="Gene3D" id="1.10.287.130">
    <property type="match status" value="1"/>
</dbReference>
<evidence type="ECO:0000313" key="11">
    <source>
        <dbReference type="Proteomes" id="UP000321301"/>
    </source>
</evidence>
<organism evidence="10 11">
    <name type="scientific">Cyclobacterium qasimii</name>
    <dbReference type="NCBI Taxonomy" id="1350429"/>
    <lineage>
        <taxon>Bacteria</taxon>
        <taxon>Pseudomonadati</taxon>
        <taxon>Bacteroidota</taxon>
        <taxon>Cytophagia</taxon>
        <taxon>Cytophagales</taxon>
        <taxon>Cyclobacteriaceae</taxon>
        <taxon>Cyclobacterium</taxon>
    </lineage>
</organism>
<keyword evidence="3" id="KW-0597">Phosphoprotein</keyword>
<dbReference type="PANTHER" id="PTHR43304">
    <property type="entry name" value="PHYTOCHROME-LIKE PROTEIN CPH1"/>
    <property type="match status" value="1"/>
</dbReference>
<dbReference type="InterPro" id="IPR036097">
    <property type="entry name" value="HisK_dim/P_sf"/>
</dbReference>
<dbReference type="InterPro" id="IPR005467">
    <property type="entry name" value="His_kinase_dom"/>
</dbReference>
<dbReference type="Pfam" id="PF01590">
    <property type="entry name" value="GAF"/>
    <property type="match status" value="2"/>
</dbReference>
<dbReference type="SMART" id="SM00387">
    <property type="entry name" value="HATPase_c"/>
    <property type="match status" value="1"/>
</dbReference>
<dbReference type="PANTHER" id="PTHR43304:SF1">
    <property type="entry name" value="PAC DOMAIN-CONTAINING PROTEIN"/>
    <property type="match status" value="1"/>
</dbReference>
<dbReference type="EC" id="2.7.13.3" evidence="2"/>
<dbReference type="SUPFAM" id="SSF55781">
    <property type="entry name" value="GAF domain-like"/>
    <property type="match status" value="4"/>
</dbReference>
<dbReference type="PROSITE" id="PS50109">
    <property type="entry name" value="HIS_KIN"/>
    <property type="match status" value="1"/>
</dbReference>
<dbReference type="SMART" id="SM00065">
    <property type="entry name" value="GAF"/>
    <property type="match status" value="3"/>
</dbReference>
<feature type="domain" description="PAC" evidence="9">
    <location>
        <begin position="1011"/>
        <end position="1063"/>
    </location>
</feature>
<dbReference type="InterPro" id="IPR036890">
    <property type="entry name" value="HATPase_C_sf"/>
</dbReference>
<sequence length="2561" mass="294878">MGFNSKSEDSKLSDRGIDAELDSITSLVEILTGAPISLIFKVEKGSVLINSCQGIEVKDILDPLSLAEFIGDKPNEVLLVPDARKDPKLAKNPLVSSFPGIVFYIGVPLMTLDGHFWGMLCAIDHIPRELNEKTINGLNILAGQVTQLLELKKSQKDHEVTKEHLEIETSRLNNILEATHVGTYDWDMVKKEVSLNEEYLAMVGYTLSDLYPFTMDTWYELLHPEDRNISDRVLAACFNKEIEFFSVEYRLLHKDGHEVWINDRGKVTKWSEDGKPMRMSGTHTDITKRRNNEIQFQTVSDNIPGVVYRYKRFPDGGDIFELVSNGAIRLWGFTADEVIENSSLVGERCHQDDVQALMESIDKSATELSYWMREYRYNHPDGTIRWHRGAGSPHKLEDGCVVWDAVILDVTKRKQAEEELEKTLISLQNRIKEQDCIYKISNLNFSWLQIVDLLQSAVNILPSAWSNPEKTFVKINFRNKEYFSSEYKASPFSLKAKYLVHDSEPLVLEVNLPEKLSSLDGEGKQNYETRLINSLVYHLGTRLDQLCSQEALRVSNGKINSLIESIPGVFWESKPKSGKVSYISPQVKEILGYSVEEWQQDPDFWQEHIYKADKEYVLQLISDKSLSNNEFTVEYRFLDRKGDLIWISDLIKVVKGEEDEVMYKGLMVDITKRKAAEIALKENEKRFKALIENGRDAIAIFDTNGVQTYVSSTITKVLGYTEEEAYNLKLSESVHPEDLEMALDKFKRALASEGVPIEGNVTRSKHKDGSWRWMESTITNFLNDPNIGGIVDNFRDITEKVKLNDQLAQSEKRFKSLVQEGSDLTAIINEEGIYTYVSPNYPQILGYEEKDLVGEVAGKYFHPENLAKINSEFFEIASSHRIKSSPYKFRKKNGTWCWLLSVITNMLEDPAVGGFVVNSVEITDLIKAQEKLKTSEARYRGFYESQTTFVIRTDLEGFITYANTKYIDTFNWMFPNSTYKGINLKDTILDSDKSNLQYAIKKCLRHPGKPFKVEIRKLKKDGGFYSTLWDFVVILGTDGQAKEIQCNGTDISERIAFEEELKKSNERFELVMQTDSGSIWDLDPVTEDMFLGEGFRKNFGIKIEEPSKNHGNFCDSIHPDDVKIYQNKVQYIIHNSLDKQWESEYRLIKSNSEYAYVKEKAVILRDNKGKAYRVVGAIKDITLEYFYGELEAIEKEFMEGSMNQDAKLADLLLNYLSNLEILFPSMKMAVFKVIGGKLQNFATPSLLDLDDLDFKDFELTLNDGIEIGNSFDFLKNEVFISDIKQDKRWDKLVEFANKIGVSSCCSLPIFNSDGKLDALLINFFESARKPRDLESYAIQKSQRILSIVLTKFQYLENLHKSNERFTYVNMATNDAIFDWDYNLDEFHWGEGFYRIFGYKKGEEINKISEWASFMHPADSKVTDKVWDDFVNNPVENSWHKEYRFLHKNGQFLHIEEISYMIRDESGRPLRMIGVLRDKSDEKEEFYLNEVQHEITKNFKKEVELKEILHAVLKYLSAFSNLLGGEVWLLGKKGVEINLLEGYWTDPSPKWLKDEVYGIGRDFATQVLNSGTFTEKKNLSEGTRYEDINPELFTQVKSILGIPLFQNNLKVGVMLLYAKENITLPKDCKLFFEPVGKLLAGEIKRKQQEEEMRLLFNSAPELLSIIDPSGYFVKVNPSFCKVFGYCEEEMLTKKFEDLIHPEDKELSIRKFSISEGLLAKNLIIRYRTKAGLYRWISWNSSDEFGEEGLVFSFGHDITEMVALQTTLDNASKLSRLGSWEIDLENDKLYLSATTKEIYGLPLDSSPGFQEIIERFLGDDKMLVENAIDRAINQGEPWDYQLLISLPEGQERWVRSIAQAEFSNDKCVRILGSIQDIHKQKSNEIELAKNNQLLEVISKVIEKFLLVENWKDAIEEVFLLTSKTVVLDRIYYFENHVDATTGTALFSKKIDWYQEKTNNFKENDVYQNIALTDYPQMISVLEKGKVFIAHAKELSDCKLKSTLEEGGIFSTLIIPIMINNNFYGFIGFDDCTSERQWTDSEISFLLTITSNLSAAIQRSNSQLALQNSSEEKNAILESIGEAFYALDKNFNILYWNQRAEAIIGVSRSIAINNNLLKAVPRIKDSYTHEQLVYAFENQKDVQFEMFSEKMNIWLDVNMYPSPEGISVFIKDITQEKITIEKIQLSNERFEKIAEATNDAIYDYDIVSNKLFLGVGFNSLFGYDLKSSVPDIGFFKSLVHPDDKERINKKFRQFIKSDHLTNWFEEYRLLTNDGHYAFIMDRAIFIRDKRGKVTRLVGAITDITYRREYEKSLQTLNEQLAQHTKELERSNNELEQFAYVASHDLQEPLRMVSNFMGLLERRYGDKLDKKAHQYIEFAVDGAKRMRQIILDLLEFSRIGKHEDKLKTLAIMEIVDEVCLLLKKRIKETNATIKYKDLPVIASYKTPLFQVIYNLIGNALKYRSESENPSIEITVVKDKGYWLFSVIDNGIGIAPESHENIFTIFNRLHGKEKYEGTGMGLAIVKKIIDNFGGEVWVESQKGEGATFKFTLPIIDSILEIEEVKV</sequence>
<evidence type="ECO:0000256" key="3">
    <source>
        <dbReference type="ARBA" id="ARBA00022553"/>
    </source>
</evidence>
<dbReference type="Gene3D" id="3.30.450.20">
    <property type="entry name" value="PAS domain"/>
    <property type="match status" value="12"/>
</dbReference>
<dbReference type="SMART" id="SM00086">
    <property type="entry name" value="PAC"/>
    <property type="match status" value="11"/>
</dbReference>
<dbReference type="InterPro" id="IPR001610">
    <property type="entry name" value="PAC"/>
</dbReference>
<dbReference type="SUPFAM" id="SSF55874">
    <property type="entry name" value="ATPase domain of HSP90 chaperone/DNA topoisomerase II/histidine kinase"/>
    <property type="match status" value="1"/>
</dbReference>
<dbReference type="InterPro" id="IPR004358">
    <property type="entry name" value="Sig_transdc_His_kin-like_C"/>
</dbReference>
<dbReference type="GO" id="GO:0000155">
    <property type="term" value="F:phosphorelay sensor kinase activity"/>
    <property type="evidence" value="ECO:0007669"/>
    <property type="project" value="InterPro"/>
</dbReference>
<feature type="domain" description="PAS" evidence="8">
    <location>
        <begin position="168"/>
        <end position="241"/>
    </location>
</feature>
<comment type="catalytic activity">
    <reaction evidence="1">
        <text>ATP + protein L-histidine = ADP + protein N-phospho-L-histidine.</text>
        <dbReference type="EC" id="2.7.13.3"/>
    </reaction>
</comment>
<feature type="coiled-coil region" evidence="6">
    <location>
        <begin position="2303"/>
        <end position="2334"/>
    </location>
</feature>
<dbReference type="InterPro" id="IPR003661">
    <property type="entry name" value="HisK_dim/P_dom"/>
</dbReference>